<dbReference type="AlphaFoldDB" id="A0A3E2N4X1"/>
<reference evidence="1 2" key="1">
    <citation type="submission" date="2018-07" db="EMBL/GenBank/DDBJ databases">
        <title>New species, Clostridium PI-S10-A1B.</title>
        <authorList>
            <person name="Krishna G."/>
            <person name="Summeta K."/>
            <person name="Shikha S."/>
            <person name="Prabhu P.B."/>
            <person name="Suresh K."/>
        </authorList>
    </citation>
    <scope>NUCLEOTIDE SEQUENCE [LARGE SCALE GENOMIC DNA]</scope>
    <source>
        <strain evidence="1 2">PI-S10-A1B</strain>
    </source>
</reference>
<dbReference type="RefSeq" id="WP_117419802.1">
    <property type="nucleotide sequence ID" value="NZ_QOHO01000107.1"/>
</dbReference>
<comment type="caution">
    <text evidence="1">The sequence shown here is derived from an EMBL/GenBank/DDBJ whole genome shotgun (WGS) entry which is preliminary data.</text>
</comment>
<organism evidence="1 2">
    <name type="scientific">Lacrimispora amygdalina</name>
    <dbReference type="NCBI Taxonomy" id="253257"/>
    <lineage>
        <taxon>Bacteria</taxon>
        <taxon>Bacillati</taxon>
        <taxon>Bacillota</taxon>
        <taxon>Clostridia</taxon>
        <taxon>Lachnospirales</taxon>
        <taxon>Lachnospiraceae</taxon>
        <taxon>Lacrimispora</taxon>
    </lineage>
</organism>
<gene>
    <name evidence="1" type="ORF">DS742_25815</name>
</gene>
<dbReference type="OrthoDB" id="2059955at2"/>
<name>A0A3E2N4X1_9FIRM</name>
<proteinExistence type="predicted"/>
<protein>
    <submittedName>
        <fullName evidence="1">Uncharacterized protein</fullName>
    </submittedName>
</protein>
<sequence>MKNMDIQELHVNGKSVSIPKYYQRVDSMPDDPEGSLPYMVQTENAACFALIFPVDESQSLPRTQDELIAGIRQFLGENQGLIEAIAETDYVFSIVKTLKQPSGVQYVLTYQKFYPEFILNIQAFFEETGMTGIRDNVVYEMCRRQNIVGTEDDPFSGWTQDPYDANVKTGALMNISEQKQFDEKFPGFPLSMCREFVRTLVM</sequence>
<dbReference type="EMBL" id="QOHO01000107">
    <property type="protein sequence ID" value="RFZ76022.1"/>
    <property type="molecule type" value="Genomic_DNA"/>
</dbReference>
<dbReference type="Proteomes" id="UP000260680">
    <property type="component" value="Unassembled WGS sequence"/>
</dbReference>
<accession>A0A3E2N4X1</accession>
<evidence type="ECO:0000313" key="1">
    <source>
        <dbReference type="EMBL" id="RFZ76022.1"/>
    </source>
</evidence>
<evidence type="ECO:0000313" key="2">
    <source>
        <dbReference type="Proteomes" id="UP000260680"/>
    </source>
</evidence>